<gene>
    <name evidence="3" type="ORF">Pan265_20850</name>
</gene>
<feature type="domain" description="Glycosyltransferase 2-like" evidence="2">
    <location>
        <begin position="7"/>
        <end position="109"/>
    </location>
</feature>
<dbReference type="EMBL" id="CP036280">
    <property type="protein sequence ID" value="QDU72221.1"/>
    <property type="molecule type" value="Genomic_DNA"/>
</dbReference>
<comment type="similarity">
    <text evidence="1">Belongs to the glycosyltransferase 2 family. WaaE/KdtX subfamily.</text>
</comment>
<dbReference type="PANTHER" id="PTHR43630:SF2">
    <property type="entry name" value="GLYCOSYLTRANSFERASE"/>
    <property type="match status" value="1"/>
</dbReference>
<dbReference type="Gene3D" id="3.90.550.10">
    <property type="entry name" value="Spore Coat Polysaccharide Biosynthesis Protein SpsA, Chain A"/>
    <property type="match status" value="1"/>
</dbReference>
<accession>A0A518BZ19</accession>
<dbReference type="CDD" id="cd02511">
    <property type="entry name" value="Beta4Glucosyltransferase"/>
    <property type="match status" value="1"/>
</dbReference>
<keyword evidence="3" id="KW-0808">Transferase</keyword>
<evidence type="ECO:0000256" key="1">
    <source>
        <dbReference type="ARBA" id="ARBA00038494"/>
    </source>
</evidence>
<dbReference type="OrthoDB" id="9815923at2"/>
<reference evidence="3 4" key="1">
    <citation type="submission" date="2019-02" db="EMBL/GenBank/DDBJ databases">
        <title>Deep-cultivation of Planctomycetes and their phenomic and genomic characterization uncovers novel biology.</title>
        <authorList>
            <person name="Wiegand S."/>
            <person name="Jogler M."/>
            <person name="Boedeker C."/>
            <person name="Pinto D."/>
            <person name="Vollmers J."/>
            <person name="Rivas-Marin E."/>
            <person name="Kohn T."/>
            <person name="Peeters S.H."/>
            <person name="Heuer A."/>
            <person name="Rast P."/>
            <person name="Oberbeckmann S."/>
            <person name="Bunk B."/>
            <person name="Jeske O."/>
            <person name="Meyerdierks A."/>
            <person name="Storesund J.E."/>
            <person name="Kallscheuer N."/>
            <person name="Luecker S."/>
            <person name="Lage O.M."/>
            <person name="Pohl T."/>
            <person name="Merkel B.J."/>
            <person name="Hornburger P."/>
            <person name="Mueller R.-W."/>
            <person name="Bruemmer F."/>
            <person name="Labrenz M."/>
            <person name="Spormann A.M."/>
            <person name="Op den Camp H."/>
            <person name="Overmann J."/>
            <person name="Amann R."/>
            <person name="Jetten M.S.M."/>
            <person name="Mascher T."/>
            <person name="Medema M.H."/>
            <person name="Devos D.P."/>
            <person name="Kaster A.-K."/>
            <person name="Ovreas L."/>
            <person name="Rohde M."/>
            <person name="Galperin M.Y."/>
            <person name="Jogler C."/>
        </authorList>
    </citation>
    <scope>NUCLEOTIDE SEQUENCE [LARGE SCALE GENOMIC DNA]</scope>
    <source>
        <strain evidence="3 4">Pan265</strain>
    </source>
</reference>
<evidence type="ECO:0000313" key="4">
    <source>
        <dbReference type="Proteomes" id="UP000320386"/>
    </source>
</evidence>
<dbReference type="AlphaFoldDB" id="A0A518BZ19"/>
<dbReference type="InterPro" id="IPR029044">
    <property type="entry name" value="Nucleotide-diphossugar_trans"/>
</dbReference>
<dbReference type="PANTHER" id="PTHR43630">
    <property type="entry name" value="POLY-BETA-1,6-N-ACETYL-D-GLUCOSAMINE SYNTHASE"/>
    <property type="match status" value="1"/>
</dbReference>
<evidence type="ECO:0000313" key="3">
    <source>
        <dbReference type="EMBL" id="QDU72221.1"/>
    </source>
</evidence>
<dbReference type="GO" id="GO:0016740">
    <property type="term" value="F:transferase activity"/>
    <property type="evidence" value="ECO:0007669"/>
    <property type="project" value="UniProtKB-KW"/>
</dbReference>
<organism evidence="3 4">
    <name type="scientific">Mucisphaera calidilacus</name>
    <dbReference type="NCBI Taxonomy" id="2527982"/>
    <lineage>
        <taxon>Bacteria</taxon>
        <taxon>Pseudomonadati</taxon>
        <taxon>Planctomycetota</taxon>
        <taxon>Phycisphaerae</taxon>
        <taxon>Phycisphaerales</taxon>
        <taxon>Phycisphaeraceae</taxon>
        <taxon>Mucisphaera</taxon>
    </lineage>
</organism>
<proteinExistence type="inferred from homology"/>
<dbReference type="InterPro" id="IPR001173">
    <property type="entry name" value="Glyco_trans_2-like"/>
</dbReference>
<dbReference type="RefSeq" id="WP_145446393.1">
    <property type="nucleotide sequence ID" value="NZ_CP036280.1"/>
</dbReference>
<sequence>MTTPVTAIVIVRNEVKHLGRCLPALSWADELIVIDMASTDGSLELARGHADRVLRVEPQPIAEPTRAAAARLAKHDWILLVDPDEVIPASLAAQVREAIVSEPDAGAFSLPMRFYFKGERLDGTVWGTLTYKQRLIHRERCDVLPWANRLTRVREGQRDVRIAWDGTNHMEHYWSDSYFELLRRHLTRYAHTEAKALAGNGLRFTLRRALTHPFVELYRSLRHFDGWRIGLRGWLLSGIYFVYMVASEWLVAFYQGRSKPDENAEMRELPVLRDDEASGVRLAA</sequence>
<protein>
    <submittedName>
        <fullName evidence="3">Glycosyl transferase family 2</fullName>
    </submittedName>
</protein>
<dbReference type="Pfam" id="PF00535">
    <property type="entry name" value="Glycos_transf_2"/>
    <property type="match status" value="1"/>
</dbReference>
<evidence type="ECO:0000259" key="2">
    <source>
        <dbReference type="Pfam" id="PF00535"/>
    </source>
</evidence>
<dbReference type="KEGG" id="mcad:Pan265_20850"/>
<dbReference type="SUPFAM" id="SSF53448">
    <property type="entry name" value="Nucleotide-diphospho-sugar transferases"/>
    <property type="match status" value="1"/>
</dbReference>
<name>A0A518BZ19_9BACT</name>
<dbReference type="Proteomes" id="UP000320386">
    <property type="component" value="Chromosome"/>
</dbReference>
<keyword evidence="4" id="KW-1185">Reference proteome</keyword>